<dbReference type="STRING" id="4097.A0A1S3XWW0"/>
<accession>A0A1S3XWW0</accession>
<organism evidence="3">
    <name type="scientific">Nicotiana tabacum</name>
    <name type="common">Common tobacco</name>
    <dbReference type="NCBI Taxonomy" id="4097"/>
    <lineage>
        <taxon>Eukaryota</taxon>
        <taxon>Viridiplantae</taxon>
        <taxon>Streptophyta</taxon>
        <taxon>Embryophyta</taxon>
        <taxon>Tracheophyta</taxon>
        <taxon>Spermatophyta</taxon>
        <taxon>Magnoliopsida</taxon>
        <taxon>eudicotyledons</taxon>
        <taxon>Gunneridae</taxon>
        <taxon>Pentapetalae</taxon>
        <taxon>asterids</taxon>
        <taxon>lamiids</taxon>
        <taxon>Solanales</taxon>
        <taxon>Solanaceae</taxon>
        <taxon>Nicotianoideae</taxon>
        <taxon>Nicotianeae</taxon>
        <taxon>Nicotiana</taxon>
    </lineage>
</organism>
<proteinExistence type="predicted"/>
<protein>
    <recommendedName>
        <fullName evidence="2">Reverse transcriptase Ty1/copia-type domain-containing protein</fullName>
    </recommendedName>
</protein>
<dbReference type="Pfam" id="PF07727">
    <property type="entry name" value="RVT_2"/>
    <property type="match status" value="1"/>
</dbReference>
<dbReference type="OrthoDB" id="411615at2759"/>
<dbReference type="RefSeq" id="XP_016444428.1">
    <property type="nucleotide sequence ID" value="XM_016588942.1"/>
</dbReference>
<evidence type="ECO:0000256" key="1">
    <source>
        <dbReference type="SAM" id="MobiDB-lite"/>
    </source>
</evidence>
<feature type="region of interest" description="Disordered" evidence="1">
    <location>
        <begin position="46"/>
        <end position="67"/>
    </location>
</feature>
<gene>
    <name evidence="3" type="primary">LOC107769706</name>
</gene>
<evidence type="ECO:0000313" key="3">
    <source>
        <dbReference type="RefSeq" id="XP_016444428.1"/>
    </source>
</evidence>
<dbReference type="PaxDb" id="4097-A0A1S3XWW0"/>
<dbReference type="AlphaFoldDB" id="A0A1S3XWW0"/>
<reference evidence="3" key="1">
    <citation type="submission" date="2025-08" db="UniProtKB">
        <authorList>
            <consortium name="RefSeq"/>
        </authorList>
    </citation>
    <scope>IDENTIFICATION</scope>
</reference>
<dbReference type="KEGG" id="nta:107769706"/>
<feature type="domain" description="Reverse transcriptase Ty1/copia-type" evidence="2">
    <location>
        <begin position="171"/>
        <end position="222"/>
    </location>
</feature>
<name>A0A1S3XWW0_TOBAC</name>
<dbReference type="InterPro" id="IPR013103">
    <property type="entry name" value="RVT_2"/>
</dbReference>
<sequence>MDVSFKEDTFPFKESHSSPPVFLSSDSSTYDADYIFILHEFHSSEEVSSPSSNMSPVGDASSQETSAQLDNITEGVPSLLTSIVQHSTSLRRSLRTKQAHIWLKDFVTCPSHKAVPYSIANYISYDGVSPKYQCYLDAFSSIVEPTTIEDAVKDPIWVEAMQAEITALESNHTWDVVPLPADKVPVGCKWIYKVKYKATGEVERFKARLVTKGYSQQEGIDY</sequence>
<evidence type="ECO:0000259" key="2">
    <source>
        <dbReference type="Pfam" id="PF07727"/>
    </source>
</evidence>
<feature type="compositionally biased region" description="Low complexity" evidence="1">
    <location>
        <begin position="46"/>
        <end position="57"/>
    </location>
</feature>